<accession>A0A0F9DD61</accession>
<dbReference type="AlphaFoldDB" id="A0A0F9DD61"/>
<dbReference type="EMBL" id="LAZR01039965">
    <property type="protein sequence ID" value="KKL15696.1"/>
    <property type="molecule type" value="Genomic_DNA"/>
</dbReference>
<reference evidence="1" key="1">
    <citation type="journal article" date="2015" name="Nature">
        <title>Complex archaea that bridge the gap between prokaryotes and eukaryotes.</title>
        <authorList>
            <person name="Spang A."/>
            <person name="Saw J.H."/>
            <person name="Jorgensen S.L."/>
            <person name="Zaremba-Niedzwiedzka K."/>
            <person name="Martijn J."/>
            <person name="Lind A.E."/>
            <person name="van Eijk R."/>
            <person name="Schleper C."/>
            <person name="Guy L."/>
            <person name="Ettema T.J."/>
        </authorList>
    </citation>
    <scope>NUCLEOTIDE SEQUENCE</scope>
</reference>
<comment type="caution">
    <text evidence="1">The sequence shown here is derived from an EMBL/GenBank/DDBJ whole genome shotgun (WGS) entry which is preliminary data.</text>
</comment>
<proteinExistence type="predicted"/>
<evidence type="ECO:0000313" key="1">
    <source>
        <dbReference type="EMBL" id="KKL15696.1"/>
    </source>
</evidence>
<organism evidence="1">
    <name type="scientific">marine sediment metagenome</name>
    <dbReference type="NCBI Taxonomy" id="412755"/>
    <lineage>
        <taxon>unclassified sequences</taxon>
        <taxon>metagenomes</taxon>
        <taxon>ecological metagenomes</taxon>
    </lineage>
</organism>
<protein>
    <submittedName>
        <fullName evidence="1">Uncharacterized protein</fullName>
    </submittedName>
</protein>
<gene>
    <name evidence="1" type="ORF">LCGC14_2503030</name>
</gene>
<sequence>MTKERDKLFRTAIFDEIDTERKRQDLGIGHEFDDKNTPNDWVTFVVRYVSRSAEFPINERRTNMLKAAAICVAALEAFDRAQGTVPRHYE</sequence>
<name>A0A0F9DD61_9ZZZZ</name>